<evidence type="ECO:0000256" key="8">
    <source>
        <dbReference type="ARBA" id="ARBA00032802"/>
    </source>
</evidence>
<evidence type="ECO:0000313" key="14">
    <source>
        <dbReference type="Proteomes" id="UP000249008"/>
    </source>
</evidence>
<dbReference type="KEGG" id="ful:C4N20_03420"/>
<keyword evidence="5 11" id="KW-0547">Nucleotide-binding</keyword>
<evidence type="ECO:0000256" key="3">
    <source>
        <dbReference type="ARBA" id="ARBA00013596"/>
    </source>
</evidence>
<dbReference type="SUPFAM" id="SSF53613">
    <property type="entry name" value="Ribokinase-like"/>
    <property type="match status" value="1"/>
</dbReference>
<reference evidence="13 14" key="1">
    <citation type="submission" date="2018-06" db="EMBL/GenBank/DDBJ databases">
        <authorList>
            <consortium name="Pathogen Informatics"/>
            <person name="Doyle S."/>
        </authorList>
    </citation>
    <scope>NUCLEOTIDE SEQUENCE [LARGE SCALE GENOMIC DNA]</scope>
    <source>
        <strain evidence="13 14">NCTC12112</strain>
    </source>
</reference>
<name>A0AAX2JD84_9FUSO</name>
<keyword evidence="4 10" id="KW-0808">Transferase</keyword>
<evidence type="ECO:0000256" key="5">
    <source>
        <dbReference type="ARBA" id="ARBA00022741"/>
    </source>
</evidence>
<evidence type="ECO:0000256" key="2">
    <source>
        <dbReference type="ARBA" id="ARBA00012131"/>
    </source>
</evidence>
<dbReference type="CDD" id="cd01164">
    <property type="entry name" value="FruK_PfkB_like"/>
    <property type="match status" value="1"/>
</dbReference>
<dbReference type="InterPro" id="IPR017583">
    <property type="entry name" value="Tagatose/fructose_Pkinase"/>
</dbReference>
<evidence type="ECO:0000256" key="11">
    <source>
        <dbReference type="RuleBase" id="RU369061"/>
    </source>
</evidence>
<dbReference type="FunFam" id="3.40.1190.20:FF:000001">
    <property type="entry name" value="Phosphofructokinase"/>
    <property type="match status" value="1"/>
</dbReference>
<dbReference type="PANTHER" id="PTHR46566">
    <property type="entry name" value="1-PHOSPHOFRUCTOKINASE-RELATED"/>
    <property type="match status" value="1"/>
</dbReference>
<dbReference type="PIRSF" id="PIRSF000535">
    <property type="entry name" value="1PFK/6PFK/LacC"/>
    <property type="match status" value="1"/>
</dbReference>
<dbReference type="EC" id="2.7.1.56" evidence="2 11"/>
<dbReference type="EMBL" id="LS483487">
    <property type="protein sequence ID" value="SQJ11091.1"/>
    <property type="molecule type" value="Genomic_DNA"/>
</dbReference>
<dbReference type="NCBIfam" id="TIGR03828">
    <property type="entry name" value="pfkB"/>
    <property type="match status" value="1"/>
</dbReference>
<dbReference type="PROSITE" id="PS00583">
    <property type="entry name" value="PFKB_KINASES_1"/>
    <property type="match status" value="1"/>
</dbReference>
<keyword evidence="7 11" id="KW-0067">ATP-binding</keyword>
<dbReference type="InterPro" id="IPR011611">
    <property type="entry name" value="PfkB_dom"/>
</dbReference>
<comment type="similarity">
    <text evidence="1 11">Belongs to the carbohydrate kinase PfkB family.</text>
</comment>
<accession>A0AAX2JD84</accession>
<evidence type="ECO:0000313" key="13">
    <source>
        <dbReference type="EMBL" id="SQJ11091.1"/>
    </source>
</evidence>
<evidence type="ECO:0000259" key="12">
    <source>
        <dbReference type="Pfam" id="PF00294"/>
    </source>
</evidence>
<evidence type="ECO:0000256" key="6">
    <source>
        <dbReference type="ARBA" id="ARBA00022777"/>
    </source>
</evidence>
<comment type="catalytic activity">
    <reaction evidence="9 11">
        <text>beta-D-fructose 1-phosphate + ATP = beta-D-fructose 1,6-bisphosphate + ADP + H(+)</text>
        <dbReference type="Rhea" id="RHEA:14213"/>
        <dbReference type="ChEBI" id="CHEBI:15378"/>
        <dbReference type="ChEBI" id="CHEBI:30616"/>
        <dbReference type="ChEBI" id="CHEBI:32966"/>
        <dbReference type="ChEBI" id="CHEBI:138881"/>
        <dbReference type="ChEBI" id="CHEBI:456216"/>
        <dbReference type="EC" id="2.7.1.56"/>
    </reaction>
</comment>
<dbReference type="RefSeq" id="WP_005980849.1">
    <property type="nucleotide sequence ID" value="NZ_CABKNW010000005.1"/>
</dbReference>
<dbReference type="NCBIfam" id="TIGR03168">
    <property type="entry name" value="1-PFK"/>
    <property type="match status" value="1"/>
</dbReference>
<dbReference type="GO" id="GO:0016052">
    <property type="term" value="P:carbohydrate catabolic process"/>
    <property type="evidence" value="ECO:0007669"/>
    <property type="project" value="UniProtKB-ARBA"/>
</dbReference>
<dbReference type="PANTHER" id="PTHR46566:SF1">
    <property type="entry name" value="1-PHOSPHOFRUCTOKINASE"/>
    <property type="match status" value="1"/>
</dbReference>
<dbReference type="Pfam" id="PF00294">
    <property type="entry name" value="PfkB"/>
    <property type="match status" value="1"/>
</dbReference>
<dbReference type="InterPro" id="IPR022463">
    <property type="entry name" value="1-PFruKinase"/>
</dbReference>
<dbReference type="InterPro" id="IPR029056">
    <property type="entry name" value="Ribokinase-like"/>
</dbReference>
<dbReference type="GeneID" id="78453845"/>
<dbReference type="Proteomes" id="UP000249008">
    <property type="component" value="Chromosome 1"/>
</dbReference>
<dbReference type="GO" id="GO:0005829">
    <property type="term" value="C:cytosol"/>
    <property type="evidence" value="ECO:0007669"/>
    <property type="project" value="TreeGrafter"/>
</dbReference>
<evidence type="ECO:0000256" key="1">
    <source>
        <dbReference type="ARBA" id="ARBA00010688"/>
    </source>
</evidence>
<feature type="domain" description="Carbohydrate kinase PfkB" evidence="12">
    <location>
        <begin position="8"/>
        <end position="287"/>
    </location>
</feature>
<dbReference type="InterPro" id="IPR002173">
    <property type="entry name" value="Carboh/pur_kinase_PfkB_CS"/>
</dbReference>
<keyword evidence="6 11" id="KW-0418">Kinase</keyword>
<dbReference type="AlphaFoldDB" id="A0AAX2JD84"/>
<evidence type="ECO:0000256" key="10">
    <source>
        <dbReference type="PIRNR" id="PIRNR000535"/>
    </source>
</evidence>
<protein>
    <recommendedName>
        <fullName evidence="3 11">1-phosphofructokinase</fullName>
        <shortName evidence="11">Fru1PK</shortName>
        <ecNumber evidence="2 11">2.7.1.56</ecNumber>
    </recommendedName>
    <alternativeName>
        <fullName evidence="8 11">Fructose 1-phosphate kinase</fullName>
    </alternativeName>
</protein>
<dbReference type="GO" id="GO:0005524">
    <property type="term" value="F:ATP binding"/>
    <property type="evidence" value="ECO:0007669"/>
    <property type="project" value="UniProtKB-UniRule"/>
</dbReference>
<proteinExistence type="inferred from homology"/>
<sequence length="308" mass="33521">MILTITLNPSIDIRYNLAHFNLGEVHRALECEKTAGGKGLNVARVINKLGTDVLTTGFLGGKLGEDLAGKLNNQGIKNDFEKIQGETRNCINILHEQMSTEVLESGPVILEEEWENFKKKFKDLTKQYKFISASGSLPSGLKSSSYCELIKIAKENGCKFFLDTSGQPLKESLDYPPYFIKPNLEELEKLTGKSLKNMDEIVAEAKKLNSSGVNIVAVTLGAKGSLIATENKVFIAKIPKVEILNTVGCGDSFVAGFITGISKDMSLTEAFKLAIGCSISNALLPGTGSINIDIVNELMKKIEITIKE</sequence>
<evidence type="ECO:0000256" key="4">
    <source>
        <dbReference type="ARBA" id="ARBA00022679"/>
    </source>
</evidence>
<dbReference type="GO" id="GO:0008662">
    <property type="term" value="F:1-phosphofructokinase activity"/>
    <property type="evidence" value="ECO:0007669"/>
    <property type="project" value="UniProtKB-UniRule"/>
</dbReference>
<organism evidence="13 14">
    <name type="scientific">Fusobacterium ulcerans</name>
    <dbReference type="NCBI Taxonomy" id="861"/>
    <lineage>
        <taxon>Bacteria</taxon>
        <taxon>Fusobacteriati</taxon>
        <taxon>Fusobacteriota</taxon>
        <taxon>Fusobacteriia</taxon>
        <taxon>Fusobacteriales</taxon>
        <taxon>Fusobacteriaceae</taxon>
        <taxon>Fusobacterium</taxon>
    </lineage>
</organism>
<gene>
    <name evidence="13" type="primary">lacC_2</name>
    <name evidence="13" type="ORF">NCTC12112_02567</name>
</gene>
<evidence type="ECO:0000256" key="7">
    <source>
        <dbReference type="ARBA" id="ARBA00022840"/>
    </source>
</evidence>
<evidence type="ECO:0000256" key="9">
    <source>
        <dbReference type="ARBA" id="ARBA00047745"/>
    </source>
</evidence>
<dbReference type="Gene3D" id="3.40.1190.20">
    <property type="match status" value="1"/>
</dbReference>
<dbReference type="GO" id="GO:0044281">
    <property type="term" value="P:small molecule metabolic process"/>
    <property type="evidence" value="ECO:0007669"/>
    <property type="project" value="UniProtKB-ARBA"/>
</dbReference>
<comment type="function">
    <text evidence="11">Catalyzes the ATP-dependent phosphorylation of fructose-l-phosphate to fructose-l,6-bisphosphate.</text>
</comment>